<dbReference type="SUPFAM" id="SSF50129">
    <property type="entry name" value="GroES-like"/>
    <property type="match status" value="1"/>
</dbReference>
<dbReference type="Gene3D" id="3.90.180.10">
    <property type="entry name" value="Medium-chain alcohol dehydrogenases, catalytic domain"/>
    <property type="match status" value="1"/>
</dbReference>
<sequence length="307" mass="33184">MHAAQVQSWSEGPRYTAVDSPPAPSDDQIQLRVLAAGAHRVVRSRAAGKHYSARALPHRVGIDCVGQDEATGKLYYYFNLHLGTFAEYINVDRNVVYELPDGTDPASFAASVNPAFSSWMAITQRTFNLPKDYTVLIVGATSASGLLAAQVARDLGAGKVIGVARNAAALDRVAGLDEQIVLKDPVTDTDFSQVDCDVILDYVYGDVTTHILSSPKVKKPVQYVQIGSLAQQTATLPSHIFRSYDLTMRGAGPGAWSLKALAQEMKTMVPKMAGWKLLEAHSVPLKDIETAWNDTSLAAKGRVVFVP</sequence>
<accession>A0AAI8VGU1</accession>
<reference evidence="3" key="1">
    <citation type="submission" date="2023-10" db="EMBL/GenBank/DDBJ databases">
        <authorList>
            <person name="Hackl T."/>
        </authorList>
    </citation>
    <scope>NUCLEOTIDE SEQUENCE</scope>
</reference>
<comment type="caution">
    <text evidence="3">The sequence shown here is derived from an EMBL/GenBank/DDBJ whole genome shotgun (WGS) entry which is preliminary data.</text>
</comment>
<dbReference type="SMART" id="SM00829">
    <property type="entry name" value="PKS_ER"/>
    <property type="match status" value="1"/>
</dbReference>
<evidence type="ECO:0000256" key="1">
    <source>
        <dbReference type="SAM" id="MobiDB-lite"/>
    </source>
</evidence>
<dbReference type="InterPro" id="IPR011032">
    <property type="entry name" value="GroES-like_sf"/>
</dbReference>
<dbReference type="Proteomes" id="UP001295740">
    <property type="component" value="Unassembled WGS sequence"/>
</dbReference>
<dbReference type="InterPro" id="IPR020843">
    <property type="entry name" value="ER"/>
</dbReference>
<gene>
    <name evidence="3" type="ORF">KHLLAP_LOCUS5123</name>
</gene>
<dbReference type="Gene3D" id="3.40.50.720">
    <property type="entry name" value="NAD(P)-binding Rossmann-like Domain"/>
    <property type="match status" value="1"/>
</dbReference>
<evidence type="ECO:0000259" key="2">
    <source>
        <dbReference type="SMART" id="SM00829"/>
    </source>
</evidence>
<feature type="compositionally biased region" description="Polar residues" evidence="1">
    <location>
        <begin position="1"/>
        <end position="10"/>
    </location>
</feature>
<dbReference type="InterPro" id="IPR036291">
    <property type="entry name" value="NAD(P)-bd_dom_sf"/>
</dbReference>
<dbReference type="PANTHER" id="PTHR43677">
    <property type="entry name" value="SHORT-CHAIN DEHYDROGENASE/REDUCTASE"/>
    <property type="match status" value="1"/>
</dbReference>
<feature type="region of interest" description="Disordered" evidence="1">
    <location>
        <begin position="1"/>
        <end position="24"/>
    </location>
</feature>
<dbReference type="SUPFAM" id="SSF51735">
    <property type="entry name" value="NAD(P)-binding Rossmann-fold domains"/>
    <property type="match status" value="1"/>
</dbReference>
<name>A0AAI8VGU1_9PEZI</name>
<keyword evidence="4" id="KW-1185">Reference proteome</keyword>
<proteinExistence type="predicted"/>
<evidence type="ECO:0000313" key="4">
    <source>
        <dbReference type="Proteomes" id="UP001295740"/>
    </source>
</evidence>
<protein>
    <submittedName>
        <fullName evidence="3">Uu.00g120490.m01.CDS01</fullName>
    </submittedName>
</protein>
<dbReference type="AlphaFoldDB" id="A0AAI8VGU1"/>
<evidence type="ECO:0000313" key="3">
    <source>
        <dbReference type="EMBL" id="CAJ2504655.1"/>
    </source>
</evidence>
<dbReference type="GO" id="GO:0016491">
    <property type="term" value="F:oxidoreductase activity"/>
    <property type="evidence" value="ECO:0007669"/>
    <property type="project" value="InterPro"/>
</dbReference>
<dbReference type="PANTHER" id="PTHR43677:SF11">
    <property type="entry name" value="ZINC-CONTAINING ALCOHOL DEHYDROGENASE"/>
    <property type="match status" value="1"/>
</dbReference>
<dbReference type="InterPro" id="IPR051397">
    <property type="entry name" value="Zn-ADH-like_protein"/>
</dbReference>
<feature type="domain" description="Enoyl reductase (ER)" evidence="2">
    <location>
        <begin position="12"/>
        <end position="305"/>
    </location>
</feature>
<dbReference type="EMBL" id="CAUWAG010000007">
    <property type="protein sequence ID" value="CAJ2504655.1"/>
    <property type="molecule type" value="Genomic_DNA"/>
</dbReference>
<organism evidence="3 4">
    <name type="scientific">Anthostomella pinea</name>
    <dbReference type="NCBI Taxonomy" id="933095"/>
    <lineage>
        <taxon>Eukaryota</taxon>
        <taxon>Fungi</taxon>
        <taxon>Dikarya</taxon>
        <taxon>Ascomycota</taxon>
        <taxon>Pezizomycotina</taxon>
        <taxon>Sordariomycetes</taxon>
        <taxon>Xylariomycetidae</taxon>
        <taxon>Xylariales</taxon>
        <taxon>Xylariaceae</taxon>
        <taxon>Anthostomella</taxon>
    </lineage>
</organism>